<feature type="region of interest" description="Disordered" evidence="9">
    <location>
        <begin position="345"/>
        <end position="378"/>
    </location>
</feature>
<gene>
    <name evidence="12" type="primary">COG2</name>
    <name evidence="12" type="ORF">IWQ60_003478</name>
</gene>
<keyword evidence="13" id="KW-1185">Reference proteome</keyword>
<dbReference type="GO" id="GO:0000139">
    <property type="term" value="C:Golgi membrane"/>
    <property type="evidence" value="ECO:0007669"/>
    <property type="project" value="UniProtKB-SubCell"/>
</dbReference>
<dbReference type="Pfam" id="PF12022">
    <property type="entry name" value="COG2_C"/>
    <property type="match status" value="1"/>
</dbReference>
<evidence type="ECO:0000256" key="3">
    <source>
        <dbReference type="ARBA" id="ARBA00020977"/>
    </source>
</evidence>
<comment type="caution">
    <text evidence="12">The sequence shown here is derived from an EMBL/GenBank/DDBJ whole genome shotgun (WGS) entry which is preliminary data.</text>
</comment>
<comment type="similarity">
    <text evidence="2">Belongs to the COG2 family.</text>
</comment>
<evidence type="ECO:0000256" key="2">
    <source>
        <dbReference type="ARBA" id="ARBA00007603"/>
    </source>
</evidence>
<evidence type="ECO:0000313" key="13">
    <source>
        <dbReference type="Proteomes" id="UP001150569"/>
    </source>
</evidence>
<evidence type="ECO:0000313" key="12">
    <source>
        <dbReference type="EMBL" id="KAJ1926813.1"/>
    </source>
</evidence>
<keyword evidence="5" id="KW-0653">Protein transport</keyword>
<evidence type="ECO:0000256" key="5">
    <source>
        <dbReference type="ARBA" id="ARBA00022927"/>
    </source>
</evidence>
<feature type="region of interest" description="Disordered" evidence="9">
    <location>
        <begin position="1"/>
        <end position="39"/>
    </location>
</feature>
<dbReference type="GO" id="GO:0017119">
    <property type="term" value="C:Golgi transport complex"/>
    <property type="evidence" value="ECO:0007669"/>
    <property type="project" value="TreeGrafter"/>
</dbReference>
<feature type="region of interest" description="Disordered" evidence="9">
    <location>
        <begin position="697"/>
        <end position="723"/>
    </location>
</feature>
<dbReference type="InterPro" id="IPR024602">
    <property type="entry name" value="COG_su2_N"/>
</dbReference>
<dbReference type="GO" id="GO:0015031">
    <property type="term" value="P:protein transport"/>
    <property type="evidence" value="ECO:0007669"/>
    <property type="project" value="UniProtKB-KW"/>
</dbReference>
<evidence type="ECO:0000256" key="6">
    <source>
        <dbReference type="ARBA" id="ARBA00023034"/>
    </source>
</evidence>
<feature type="domain" description="Conserved oligomeric Golgi complex subunit 2 N-terminal" evidence="10">
    <location>
        <begin position="40"/>
        <end position="96"/>
    </location>
</feature>
<accession>A0A9W8AD67</accession>
<sequence>MQSTSWNSPTPTPASYPSHAASTDNYDHGDDEQPPIPNPFTLAAYLRARPHGTLDQLRTELTTYEHGLSDRLVTLVNQEYPSILKLVSGLDQVDRTLLDPLATPWRDLRGSMVATAGEMRELLGQVEERMAHRAELTRSKQTLQRMLSVAQSVKRTEAWLSELTESSHGDGAEDDDGAESGSGGGVDNGRRASVAAGKGISGKRTPLSPTRAPRVSMLAFPAMARSRTEDAVSQRHAAATSSTVGDQLARLNVAGAGTGTTTAAAAVAIHRGDHTVYRYIQRMKHLERIALEYNQLRYLRKKSPDLPFVAQQLPRIQAIQNQLETHLAACMDYVLFRVRTDTPRYLDHAGPSGPETTAGPLSVTGHTPGLPASKRTTPFAAPTDTVHLSGDVTELLTQCLRIYVILDGLALVRQAVSAQLVRPLLKESLSVPQGTSSSTRAEVAATAAAGSTTTVNVAEGAPKHYRFALQSTLQWITERLYPIHRTAAAATATLPGTDLDLFSAVLWPDLAAALEAQWLPSLNNPGLPNRFQAAYTLTTGFVTATANLFLDADRQHEFQAGAVYRRFLKLWQVQPYFSIRATELLDDGLGGALAEVAQVQDLDSLWRADLSVALAAWRPTGAGTTIASLDDPSAVEHLLLMNTSQAFWRTLLACGADTIYLPALAGKFWRLHVQCLQRYGAWLEQLAEPFREALEASPLDSTVATSPNDPRTEDALDPSTNHTFPDDTTAYTELVAAHPALSVTSTSLPSLLRSHRLVDILAYLIADVAHLTAAAIASPVLPARLARVTQDSPDVPLATRTTPVVRELQHLRRAAVFFARALALNLATAASEVLIQVRQVTSQYRHTARPPPNAPSGYVSRILASLHDFLEASSSAVLPDALRKAITSWTVEAVTIQYGQVVMELLETLRKTEESFQKLKRVKKFSSSHLPAPHQPTNPAAGPDGHLSDEAKIRCQIALDIQAYGQQLDRFQDGLSSRVTDSYQALARQVGPDSYGMRGSES</sequence>
<feature type="region of interest" description="Disordered" evidence="9">
    <location>
        <begin position="926"/>
        <end position="947"/>
    </location>
</feature>
<dbReference type="InterPro" id="IPR009316">
    <property type="entry name" value="COG2"/>
</dbReference>
<evidence type="ECO:0000259" key="10">
    <source>
        <dbReference type="Pfam" id="PF06148"/>
    </source>
</evidence>
<dbReference type="Pfam" id="PF06148">
    <property type="entry name" value="COG2_N"/>
    <property type="match status" value="1"/>
</dbReference>
<keyword evidence="7" id="KW-0472">Membrane</keyword>
<dbReference type="GO" id="GO:0007030">
    <property type="term" value="P:Golgi organization"/>
    <property type="evidence" value="ECO:0007669"/>
    <property type="project" value="InterPro"/>
</dbReference>
<dbReference type="OrthoDB" id="332281at2759"/>
<dbReference type="PANTHER" id="PTHR12961">
    <property type="entry name" value="CONSERVED OLIGOMERIC GOLGI COMPLEX COMPONENT 2"/>
    <property type="match status" value="1"/>
</dbReference>
<dbReference type="AlphaFoldDB" id="A0A9W8AD67"/>
<keyword evidence="6" id="KW-0333">Golgi apparatus</keyword>
<comment type="subcellular location">
    <subcellularLocation>
        <location evidence="1">Golgi apparatus membrane</location>
        <topology evidence="1">Peripheral membrane protein</topology>
    </subcellularLocation>
</comment>
<dbReference type="InterPro" id="IPR024603">
    <property type="entry name" value="COG_complex_COG2_C"/>
</dbReference>
<evidence type="ECO:0000259" key="11">
    <source>
        <dbReference type="Pfam" id="PF12022"/>
    </source>
</evidence>
<dbReference type="GO" id="GO:0006891">
    <property type="term" value="P:intra-Golgi vesicle-mediated transport"/>
    <property type="evidence" value="ECO:0007669"/>
    <property type="project" value="TreeGrafter"/>
</dbReference>
<feature type="region of interest" description="Disordered" evidence="9">
    <location>
        <begin position="164"/>
        <end position="214"/>
    </location>
</feature>
<dbReference type="EMBL" id="JANBPT010000149">
    <property type="protein sequence ID" value="KAJ1926813.1"/>
    <property type="molecule type" value="Genomic_DNA"/>
</dbReference>
<organism evidence="12 13">
    <name type="scientific">Tieghemiomyces parasiticus</name>
    <dbReference type="NCBI Taxonomy" id="78921"/>
    <lineage>
        <taxon>Eukaryota</taxon>
        <taxon>Fungi</taxon>
        <taxon>Fungi incertae sedis</taxon>
        <taxon>Zoopagomycota</taxon>
        <taxon>Kickxellomycotina</taxon>
        <taxon>Dimargaritomycetes</taxon>
        <taxon>Dimargaritales</taxon>
        <taxon>Dimargaritaceae</taxon>
        <taxon>Tieghemiomyces</taxon>
    </lineage>
</organism>
<feature type="compositionally biased region" description="Polar residues" evidence="9">
    <location>
        <begin position="1"/>
        <end position="24"/>
    </location>
</feature>
<proteinExistence type="inferred from homology"/>
<reference evidence="12" key="1">
    <citation type="submission" date="2022-07" db="EMBL/GenBank/DDBJ databases">
        <title>Phylogenomic reconstructions and comparative analyses of Kickxellomycotina fungi.</title>
        <authorList>
            <person name="Reynolds N.K."/>
            <person name="Stajich J.E."/>
            <person name="Barry K."/>
            <person name="Grigoriev I.V."/>
            <person name="Crous P."/>
            <person name="Smith M.E."/>
        </authorList>
    </citation>
    <scope>NUCLEOTIDE SEQUENCE</scope>
    <source>
        <strain evidence="12">RSA 861</strain>
    </source>
</reference>
<evidence type="ECO:0000256" key="4">
    <source>
        <dbReference type="ARBA" id="ARBA00022448"/>
    </source>
</evidence>
<evidence type="ECO:0000256" key="9">
    <source>
        <dbReference type="SAM" id="MobiDB-lite"/>
    </source>
</evidence>
<evidence type="ECO:0000256" key="7">
    <source>
        <dbReference type="ARBA" id="ARBA00023136"/>
    </source>
</evidence>
<feature type="domain" description="COG complex component COG2 C-terminal" evidence="11">
    <location>
        <begin position="571"/>
        <end position="961"/>
    </location>
</feature>
<keyword evidence="4" id="KW-0813">Transport</keyword>
<dbReference type="Proteomes" id="UP001150569">
    <property type="component" value="Unassembled WGS sequence"/>
</dbReference>
<protein>
    <recommendedName>
        <fullName evidence="3">Conserved oligomeric Golgi complex subunit 2</fullName>
    </recommendedName>
    <alternativeName>
        <fullName evidence="8">Component of oligomeric Golgi complex 2</fullName>
    </alternativeName>
</protein>
<feature type="compositionally biased region" description="Polar residues" evidence="9">
    <location>
        <begin position="699"/>
        <end position="709"/>
    </location>
</feature>
<evidence type="ECO:0000256" key="1">
    <source>
        <dbReference type="ARBA" id="ARBA00004395"/>
    </source>
</evidence>
<name>A0A9W8AD67_9FUNG</name>
<evidence type="ECO:0000256" key="8">
    <source>
        <dbReference type="ARBA" id="ARBA00031344"/>
    </source>
</evidence>
<dbReference type="PANTHER" id="PTHR12961:SF0">
    <property type="entry name" value="CONSERVED OLIGOMERIC GOLGI COMPLEX SUBUNIT 2"/>
    <property type="match status" value="1"/>
</dbReference>